<dbReference type="InterPro" id="IPR010712">
    <property type="entry name" value="Arsenical-R_ArsD"/>
</dbReference>
<dbReference type="EMBL" id="SUMG01000001">
    <property type="protein sequence ID" value="NBG87182.1"/>
    <property type="molecule type" value="Genomic_DNA"/>
</dbReference>
<accession>A0AA43XI25</accession>
<dbReference type="Pfam" id="PF06953">
    <property type="entry name" value="ArsD"/>
    <property type="match status" value="1"/>
</dbReference>
<name>A0AA43XI25_9CLOT</name>
<dbReference type="Gene3D" id="3.40.30.10">
    <property type="entry name" value="Glutaredoxin"/>
    <property type="match status" value="1"/>
</dbReference>
<evidence type="ECO:0000313" key="1">
    <source>
        <dbReference type="EMBL" id="NBG87182.1"/>
    </source>
</evidence>
<protein>
    <submittedName>
        <fullName evidence="1">Arsenite efflux transporter metallochaperone ArsD</fullName>
    </submittedName>
</protein>
<dbReference type="NCBIfam" id="NF033727">
    <property type="entry name" value="chaperon_ArsD"/>
    <property type="match status" value="1"/>
</dbReference>
<gene>
    <name evidence="1" type="primary">arsD</name>
    <name evidence="1" type="ORF">ISALK_01580</name>
</gene>
<keyword evidence="2" id="KW-1185">Reference proteome</keyword>
<comment type="caution">
    <text evidence="1">The sequence shown here is derived from an EMBL/GenBank/DDBJ whole genome shotgun (WGS) entry which is preliminary data.</text>
</comment>
<reference evidence="1 2" key="1">
    <citation type="submission" date="2019-04" db="EMBL/GenBank/DDBJ databases">
        <title>Isachenkonia alkalipeptolytica gen. nov. sp. nov. a new anaerobic, alkiliphilic organothrophic bacterium capable to reduce synthesized ferrihydrite isolated from a soda lake.</title>
        <authorList>
            <person name="Toshchakov S.V."/>
            <person name="Zavarzina D.G."/>
            <person name="Zhilina T.N."/>
            <person name="Kostrikina N.A."/>
            <person name="Kublanov I.V."/>
        </authorList>
    </citation>
    <scope>NUCLEOTIDE SEQUENCE [LARGE SCALE GENOMIC DNA]</scope>
    <source>
        <strain evidence="1 2">Z-1701</strain>
    </source>
</reference>
<proteinExistence type="predicted"/>
<dbReference type="Proteomes" id="UP000449710">
    <property type="component" value="Unassembled WGS sequence"/>
</dbReference>
<dbReference type="GO" id="GO:0045892">
    <property type="term" value="P:negative regulation of DNA-templated transcription"/>
    <property type="evidence" value="ECO:0007669"/>
    <property type="project" value="InterPro"/>
</dbReference>
<sequence length="99" mass="11515">MKIQVYDPPMCCSTGICGPSVDDKLVRFNENLKKIENKHPDTAVERYMITQQPLKFRENQEVFKLVKEKGREILPITTVNDKIIKYGDYPDIEEIENAL</sequence>
<dbReference type="RefSeq" id="WP_160718474.1">
    <property type="nucleotide sequence ID" value="NZ_SUMG01000001.1"/>
</dbReference>
<dbReference type="AlphaFoldDB" id="A0AA43XI25"/>
<organism evidence="1 2">
    <name type="scientific">Isachenkonia alkalipeptolytica</name>
    <dbReference type="NCBI Taxonomy" id="2565777"/>
    <lineage>
        <taxon>Bacteria</taxon>
        <taxon>Bacillati</taxon>
        <taxon>Bacillota</taxon>
        <taxon>Clostridia</taxon>
        <taxon>Eubacteriales</taxon>
        <taxon>Clostridiaceae</taxon>
        <taxon>Isachenkonia</taxon>
    </lineage>
</organism>
<dbReference type="GO" id="GO:0046685">
    <property type="term" value="P:response to arsenic-containing substance"/>
    <property type="evidence" value="ECO:0007669"/>
    <property type="project" value="InterPro"/>
</dbReference>
<dbReference type="GO" id="GO:0003677">
    <property type="term" value="F:DNA binding"/>
    <property type="evidence" value="ECO:0007669"/>
    <property type="project" value="InterPro"/>
</dbReference>
<evidence type="ECO:0000313" key="2">
    <source>
        <dbReference type="Proteomes" id="UP000449710"/>
    </source>
</evidence>